<dbReference type="OrthoDB" id="9773203at2"/>
<dbReference type="InterPro" id="IPR052177">
    <property type="entry name" value="Divisome_Glycosyl_Hydrolase"/>
</dbReference>
<evidence type="ECO:0000259" key="3">
    <source>
        <dbReference type="Pfam" id="PF02638"/>
    </source>
</evidence>
<feature type="domain" description="Glycosyl hydrolase-like 10" evidence="3">
    <location>
        <begin position="34"/>
        <end position="335"/>
    </location>
</feature>
<evidence type="ECO:0000313" key="4">
    <source>
        <dbReference type="EMBL" id="RNL50343.1"/>
    </source>
</evidence>
<proteinExistence type="predicted"/>
<dbReference type="Gene3D" id="3.20.20.80">
    <property type="entry name" value="Glycosidases"/>
    <property type="match status" value="1"/>
</dbReference>
<name>A0A3N0BPB3_9SPHI</name>
<dbReference type="Pfam" id="PF02638">
    <property type="entry name" value="GHL10"/>
    <property type="match status" value="1"/>
</dbReference>
<sequence length="507" mass="58472">MRNKLTVLIILFWVAFNVNAQQTNLAELPKPQREFRAAWIATVANINWPSKPGLSTQQQQDEAIALLDMLKKNNFNAVIFQVRPQADALYKSNLEPWSYFLTGVQGEAPKPYYDPLEFWIEAAHERGLELHVWLNPYRAHHISGGQPSESSVVKKHPELVYKLKQGYWWLDPSKKGTQDLSAEVVKDIVKRYDIDGVHFDDYFYPYAEYNGGEDFPDAESYAAYQKNGGQLARGDWRREQVNVFIQRVYKIIKDEKKYVKFGISPFGIWRPGFPESIKGFDQYDKLYADAKLWLNEGWIDYFMPQLYWQVNNIPQSFPVLLGWWQNENTKQRHLWPGLNSGIGGGEKNSDEIINQIMISRGMLPKSPGVAHWSIAALTKNEMLRNDLLKGPYRTEALVPASPWLDDEKPLQPKVTLADRNTDVYIDWKPADKRDDFKYIVYTNYGGKWSYTILNYKSRFLLVPKVSYADAAKLIQQPLQSIAVTAIDRTGNESAVEIINVDDRSSTN</sequence>
<feature type="signal peptide" evidence="2">
    <location>
        <begin position="1"/>
        <end position="20"/>
    </location>
</feature>
<comment type="caution">
    <text evidence="4">The sequence shown here is derived from an EMBL/GenBank/DDBJ whole genome shotgun (WGS) entry which is preliminary data.</text>
</comment>
<organism evidence="4 5">
    <name type="scientific">Pedobacter jejuensis</name>
    <dbReference type="NCBI Taxonomy" id="1268550"/>
    <lineage>
        <taxon>Bacteria</taxon>
        <taxon>Pseudomonadati</taxon>
        <taxon>Bacteroidota</taxon>
        <taxon>Sphingobacteriia</taxon>
        <taxon>Sphingobacteriales</taxon>
        <taxon>Sphingobacteriaceae</taxon>
        <taxon>Pedobacter</taxon>
    </lineage>
</organism>
<reference evidence="4 5" key="1">
    <citation type="submission" date="2018-10" db="EMBL/GenBank/DDBJ databases">
        <title>Genome sequencing of Pedobacter jejuensis TNB23.</title>
        <authorList>
            <person name="Cho Y.-J."/>
            <person name="Cho A."/>
            <person name="Kim O.-S."/>
        </authorList>
    </citation>
    <scope>NUCLEOTIDE SEQUENCE [LARGE SCALE GENOMIC DNA]</scope>
    <source>
        <strain evidence="4 5">TNB23</strain>
    </source>
</reference>
<dbReference type="EMBL" id="RBEE01000044">
    <property type="protein sequence ID" value="RNL50343.1"/>
    <property type="molecule type" value="Genomic_DNA"/>
</dbReference>
<dbReference type="RefSeq" id="WP_123207451.1">
    <property type="nucleotide sequence ID" value="NZ_RBEE01000044.1"/>
</dbReference>
<dbReference type="InterPro" id="IPR003790">
    <property type="entry name" value="GHL10"/>
</dbReference>
<evidence type="ECO:0000313" key="5">
    <source>
        <dbReference type="Proteomes" id="UP000274046"/>
    </source>
</evidence>
<feature type="chain" id="PRO_5018072389" description="Glycosyl hydrolase-like 10 domain-containing protein" evidence="2">
    <location>
        <begin position="21"/>
        <end position="507"/>
    </location>
</feature>
<dbReference type="Proteomes" id="UP000274046">
    <property type="component" value="Unassembled WGS sequence"/>
</dbReference>
<evidence type="ECO:0000256" key="2">
    <source>
        <dbReference type="SAM" id="SignalP"/>
    </source>
</evidence>
<keyword evidence="5" id="KW-1185">Reference proteome</keyword>
<dbReference type="PANTHER" id="PTHR43405">
    <property type="entry name" value="GLYCOSYL HYDROLASE DIGH"/>
    <property type="match status" value="1"/>
</dbReference>
<evidence type="ECO:0000256" key="1">
    <source>
        <dbReference type="ARBA" id="ARBA00022729"/>
    </source>
</evidence>
<protein>
    <recommendedName>
        <fullName evidence="3">Glycosyl hydrolase-like 10 domain-containing protein</fullName>
    </recommendedName>
</protein>
<keyword evidence="1 2" id="KW-0732">Signal</keyword>
<dbReference type="PANTHER" id="PTHR43405:SF1">
    <property type="entry name" value="GLYCOSYL HYDROLASE DIGH"/>
    <property type="match status" value="1"/>
</dbReference>
<gene>
    <name evidence="4" type="ORF">D7004_18850</name>
</gene>
<accession>A0A3N0BPB3</accession>
<dbReference type="SUPFAM" id="SSF51445">
    <property type="entry name" value="(Trans)glycosidases"/>
    <property type="match status" value="1"/>
</dbReference>
<dbReference type="InterPro" id="IPR017853">
    <property type="entry name" value="GH"/>
</dbReference>
<dbReference type="AlphaFoldDB" id="A0A3N0BPB3"/>